<dbReference type="HAMAP" id="MF_00104">
    <property type="entry name" value="RNase_III"/>
    <property type="match status" value="1"/>
</dbReference>
<dbReference type="GO" id="GO:0005737">
    <property type="term" value="C:cytoplasm"/>
    <property type="evidence" value="ECO:0007669"/>
    <property type="project" value="UniProtKB-SubCell"/>
</dbReference>
<dbReference type="STRING" id="470826.SAMN04488027_10285"/>
<evidence type="ECO:0000313" key="12">
    <source>
        <dbReference type="Proteomes" id="UP000199296"/>
    </source>
</evidence>
<feature type="binding site" evidence="8">
    <location>
        <position position="134"/>
    </location>
    <ligand>
        <name>Mg(2+)</name>
        <dbReference type="ChEBI" id="CHEBI:18420"/>
    </ligand>
</feature>
<keyword evidence="12" id="KW-1185">Reference proteome</keyword>
<dbReference type="PROSITE" id="PS00517">
    <property type="entry name" value="RNASE_3_1"/>
    <property type="match status" value="1"/>
</dbReference>
<protein>
    <recommendedName>
        <fullName evidence="8">Ribonuclease 3</fullName>
        <ecNumber evidence="8">3.1.26.3</ecNumber>
    </recommendedName>
    <alternativeName>
        <fullName evidence="8">Ribonuclease III</fullName>
        <shortName evidence="8">RNase III</shortName>
    </alternativeName>
</protein>
<dbReference type="PANTHER" id="PTHR11207">
    <property type="entry name" value="RIBONUCLEASE III"/>
    <property type="match status" value="1"/>
</dbReference>
<evidence type="ECO:0000256" key="1">
    <source>
        <dbReference type="ARBA" id="ARBA00000109"/>
    </source>
</evidence>
<dbReference type="EMBL" id="FNCW01000002">
    <property type="protein sequence ID" value="SDG47042.1"/>
    <property type="molecule type" value="Genomic_DNA"/>
</dbReference>
<dbReference type="GO" id="GO:0010468">
    <property type="term" value="P:regulation of gene expression"/>
    <property type="evidence" value="ECO:0007669"/>
    <property type="project" value="TreeGrafter"/>
</dbReference>
<comment type="catalytic activity">
    <reaction evidence="1 8">
        <text>Endonucleolytic cleavage to 5'-phosphomonoester.</text>
        <dbReference type="EC" id="3.1.26.3"/>
    </reaction>
</comment>
<evidence type="ECO:0000259" key="9">
    <source>
        <dbReference type="PROSITE" id="PS50137"/>
    </source>
</evidence>
<keyword evidence="6 8" id="KW-0378">Hydrolase</keyword>
<dbReference type="GO" id="GO:0008033">
    <property type="term" value="P:tRNA processing"/>
    <property type="evidence" value="ECO:0007669"/>
    <property type="project" value="UniProtKB-KW"/>
</dbReference>
<sequence length="245" mass="28347">MKFFKHILNESRSEADGIFFQKIQKIVKVKLSSLPIYKQAFTHRSLKVKNEEGRIISYERLEFLGDSILGAVISTYMFENAPQGNEGYLTKMRSKIVSRKNLDLLGQRLNLTDLILSGIPNEKLGKNINGNLFEALIGAIYVDKGFKACETFIYRTVIQEDVDLAQLEKRVMSYKSLMIEWCQKNKFSFEFVTEDDPGRDEEKHFSVKLIINNEISGKARETSKKRAEEKASQRAYFTFQNYIKP</sequence>
<keyword evidence="3 8" id="KW-0507">mRNA processing</keyword>
<feature type="active site" evidence="8">
    <location>
        <position position="134"/>
    </location>
</feature>
<dbReference type="Gene3D" id="1.10.1520.10">
    <property type="entry name" value="Ribonuclease III domain"/>
    <property type="match status" value="1"/>
</dbReference>
<dbReference type="CDD" id="cd00593">
    <property type="entry name" value="RIBOc"/>
    <property type="match status" value="1"/>
</dbReference>
<dbReference type="GO" id="GO:0006397">
    <property type="term" value="P:mRNA processing"/>
    <property type="evidence" value="ECO:0007669"/>
    <property type="project" value="UniProtKB-UniRule"/>
</dbReference>
<feature type="active site" evidence="8">
    <location>
        <position position="66"/>
    </location>
</feature>
<comment type="similarity">
    <text evidence="2">Belongs to the ribonuclease III family.</text>
</comment>
<evidence type="ECO:0000256" key="2">
    <source>
        <dbReference type="ARBA" id="ARBA00010183"/>
    </source>
</evidence>
<keyword evidence="8" id="KW-0963">Cytoplasm</keyword>
<dbReference type="PROSITE" id="PS50142">
    <property type="entry name" value="RNASE_3_2"/>
    <property type="match status" value="1"/>
</dbReference>
<dbReference type="GO" id="GO:0006364">
    <property type="term" value="P:rRNA processing"/>
    <property type="evidence" value="ECO:0007669"/>
    <property type="project" value="UniProtKB-UniRule"/>
</dbReference>
<keyword evidence="8" id="KW-0819">tRNA processing</keyword>
<organism evidence="11 12">
    <name type="scientific">Psychroflexus sediminis</name>
    <dbReference type="NCBI Taxonomy" id="470826"/>
    <lineage>
        <taxon>Bacteria</taxon>
        <taxon>Pseudomonadati</taxon>
        <taxon>Bacteroidota</taxon>
        <taxon>Flavobacteriia</taxon>
        <taxon>Flavobacteriales</taxon>
        <taxon>Flavobacteriaceae</taxon>
        <taxon>Psychroflexus</taxon>
    </lineage>
</organism>
<feature type="binding site" evidence="8">
    <location>
        <position position="131"/>
    </location>
    <ligand>
        <name>Mg(2+)</name>
        <dbReference type="ChEBI" id="CHEBI:18420"/>
    </ligand>
</feature>
<dbReference type="SMART" id="SM00535">
    <property type="entry name" value="RIBOc"/>
    <property type="match status" value="1"/>
</dbReference>
<dbReference type="GO" id="GO:0003725">
    <property type="term" value="F:double-stranded RNA binding"/>
    <property type="evidence" value="ECO:0007669"/>
    <property type="project" value="TreeGrafter"/>
</dbReference>
<comment type="cofactor">
    <cofactor evidence="8">
        <name>Mg(2+)</name>
        <dbReference type="ChEBI" id="CHEBI:18420"/>
    </cofactor>
</comment>
<evidence type="ECO:0000256" key="3">
    <source>
        <dbReference type="ARBA" id="ARBA00022664"/>
    </source>
</evidence>
<dbReference type="RefSeq" id="WP_093364938.1">
    <property type="nucleotide sequence ID" value="NZ_FNCW01000002.1"/>
</dbReference>
<name>A0A1G7UHK6_9FLAO</name>
<dbReference type="AlphaFoldDB" id="A0A1G7UHK6"/>
<feature type="binding site" evidence="8">
    <location>
        <position position="62"/>
    </location>
    <ligand>
        <name>Mg(2+)</name>
        <dbReference type="ChEBI" id="CHEBI:18420"/>
    </ligand>
</feature>
<evidence type="ECO:0000256" key="8">
    <source>
        <dbReference type="HAMAP-Rule" id="MF_00104"/>
    </source>
</evidence>
<dbReference type="Proteomes" id="UP000199296">
    <property type="component" value="Unassembled WGS sequence"/>
</dbReference>
<keyword evidence="5 8" id="KW-0255">Endonuclease</keyword>
<evidence type="ECO:0000256" key="4">
    <source>
        <dbReference type="ARBA" id="ARBA00022722"/>
    </source>
</evidence>
<evidence type="ECO:0000313" key="11">
    <source>
        <dbReference type="EMBL" id="SDG47042.1"/>
    </source>
</evidence>
<dbReference type="SUPFAM" id="SSF69065">
    <property type="entry name" value="RNase III domain-like"/>
    <property type="match status" value="1"/>
</dbReference>
<comment type="subunit">
    <text evidence="8">Homodimer.</text>
</comment>
<evidence type="ECO:0000256" key="7">
    <source>
        <dbReference type="ARBA" id="ARBA00022884"/>
    </source>
</evidence>
<dbReference type="GO" id="GO:0004525">
    <property type="term" value="F:ribonuclease III activity"/>
    <property type="evidence" value="ECO:0007669"/>
    <property type="project" value="UniProtKB-UniRule"/>
</dbReference>
<accession>A0A1G7UHK6</accession>
<dbReference type="NCBIfam" id="TIGR02191">
    <property type="entry name" value="RNaseIII"/>
    <property type="match status" value="1"/>
</dbReference>
<keyword evidence="8" id="KW-0479">Metal-binding</keyword>
<dbReference type="SUPFAM" id="SSF54768">
    <property type="entry name" value="dsRNA-binding domain-like"/>
    <property type="match status" value="1"/>
</dbReference>
<keyword evidence="8" id="KW-0698">rRNA processing</keyword>
<evidence type="ECO:0000256" key="6">
    <source>
        <dbReference type="ARBA" id="ARBA00022801"/>
    </source>
</evidence>
<reference evidence="11 12" key="1">
    <citation type="submission" date="2016-10" db="EMBL/GenBank/DDBJ databases">
        <authorList>
            <person name="de Groot N.N."/>
        </authorList>
    </citation>
    <scope>NUCLEOTIDE SEQUENCE [LARGE SCALE GENOMIC DNA]</scope>
    <source>
        <strain evidence="11 12">DSM 19803</strain>
    </source>
</reference>
<keyword evidence="7 8" id="KW-0694">RNA-binding</keyword>
<dbReference type="GO" id="GO:0019843">
    <property type="term" value="F:rRNA binding"/>
    <property type="evidence" value="ECO:0007669"/>
    <property type="project" value="UniProtKB-KW"/>
</dbReference>
<evidence type="ECO:0000259" key="10">
    <source>
        <dbReference type="PROSITE" id="PS50142"/>
    </source>
</evidence>
<dbReference type="GO" id="GO:0046872">
    <property type="term" value="F:metal ion binding"/>
    <property type="evidence" value="ECO:0007669"/>
    <property type="project" value="UniProtKB-KW"/>
</dbReference>
<dbReference type="InterPro" id="IPR000999">
    <property type="entry name" value="RNase_III_dom"/>
</dbReference>
<keyword evidence="8" id="KW-0699">rRNA-binding</keyword>
<dbReference type="EC" id="3.1.26.3" evidence="8"/>
<comment type="subcellular location">
    <subcellularLocation>
        <location evidence="8">Cytoplasm</location>
    </subcellularLocation>
</comment>
<dbReference type="PANTHER" id="PTHR11207:SF0">
    <property type="entry name" value="RIBONUCLEASE 3"/>
    <property type="match status" value="1"/>
</dbReference>
<dbReference type="InterPro" id="IPR011907">
    <property type="entry name" value="RNase_III"/>
</dbReference>
<dbReference type="SMART" id="SM00358">
    <property type="entry name" value="DSRM"/>
    <property type="match status" value="1"/>
</dbReference>
<dbReference type="InterPro" id="IPR036389">
    <property type="entry name" value="RNase_III_sf"/>
</dbReference>
<dbReference type="Pfam" id="PF14622">
    <property type="entry name" value="Ribonucleas_3_3"/>
    <property type="match status" value="1"/>
</dbReference>
<evidence type="ECO:0000256" key="5">
    <source>
        <dbReference type="ARBA" id="ARBA00022759"/>
    </source>
</evidence>
<comment type="function">
    <text evidence="8">Digests double-stranded RNA. Involved in the processing of primary rRNA transcript to yield the immediate precursors to the large and small rRNAs (23S and 16S). Processes some mRNAs, and tRNAs when they are encoded in the rRNA operon. Processes pre-crRNA and tracrRNA of type II CRISPR loci if present in the organism.</text>
</comment>
<dbReference type="PROSITE" id="PS50137">
    <property type="entry name" value="DS_RBD"/>
    <property type="match status" value="1"/>
</dbReference>
<gene>
    <name evidence="8" type="primary">rnc</name>
    <name evidence="11" type="ORF">SAMN04488027_10285</name>
</gene>
<keyword evidence="4 8" id="KW-0540">Nuclease</keyword>
<proteinExistence type="inferred from homology"/>
<keyword evidence="8" id="KW-0460">Magnesium</keyword>
<dbReference type="Gene3D" id="3.30.160.20">
    <property type="match status" value="1"/>
</dbReference>
<dbReference type="Pfam" id="PF00035">
    <property type="entry name" value="dsrm"/>
    <property type="match status" value="1"/>
</dbReference>
<feature type="domain" description="RNase III" evidence="10">
    <location>
        <begin position="20"/>
        <end position="145"/>
    </location>
</feature>
<feature type="domain" description="DRBM" evidence="9">
    <location>
        <begin position="173"/>
        <end position="241"/>
    </location>
</feature>
<dbReference type="InterPro" id="IPR014720">
    <property type="entry name" value="dsRBD_dom"/>
</dbReference>
<dbReference type="OrthoDB" id="9805026at2"/>